<keyword evidence="5" id="KW-1185">Reference proteome</keyword>
<dbReference type="EMBL" id="BAAAQM010000021">
    <property type="protein sequence ID" value="GAA1975324.1"/>
    <property type="molecule type" value="Genomic_DNA"/>
</dbReference>
<name>A0ABN2RVI7_9ACTN</name>
<reference evidence="4 5" key="1">
    <citation type="journal article" date="2019" name="Int. J. Syst. Evol. Microbiol.">
        <title>The Global Catalogue of Microorganisms (GCM) 10K type strain sequencing project: providing services to taxonomists for standard genome sequencing and annotation.</title>
        <authorList>
            <consortium name="The Broad Institute Genomics Platform"/>
            <consortium name="The Broad Institute Genome Sequencing Center for Infectious Disease"/>
            <person name="Wu L."/>
            <person name="Ma J."/>
        </authorList>
    </citation>
    <scope>NUCLEOTIDE SEQUENCE [LARGE SCALE GENOMIC DNA]</scope>
    <source>
        <strain evidence="4 5">JCM 16013</strain>
    </source>
</reference>
<dbReference type="InterPro" id="IPR002563">
    <property type="entry name" value="Flavin_Rdtase-like_dom"/>
</dbReference>
<dbReference type="SMART" id="SM00903">
    <property type="entry name" value="Flavin_Reduct"/>
    <property type="match status" value="1"/>
</dbReference>
<evidence type="ECO:0000256" key="2">
    <source>
        <dbReference type="ARBA" id="ARBA00023002"/>
    </source>
</evidence>
<protein>
    <submittedName>
        <fullName evidence="4">Flavin reductase family protein</fullName>
    </submittedName>
</protein>
<accession>A0ABN2RVI7</accession>
<comment type="caution">
    <text evidence="4">The sequence shown here is derived from an EMBL/GenBank/DDBJ whole genome shotgun (WGS) entry which is preliminary data.</text>
</comment>
<evidence type="ECO:0000259" key="3">
    <source>
        <dbReference type="SMART" id="SM00903"/>
    </source>
</evidence>
<dbReference type="Proteomes" id="UP001499854">
    <property type="component" value="Unassembled WGS sequence"/>
</dbReference>
<keyword evidence="2" id="KW-0560">Oxidoreductase</keyword>
<dbReference type="Pfam" id="PF01613">
    <property type="entry name" value="Flavin_Reduct"/>
    <property type="match status" value="1"/>
</dbReference>
<sequence length="166" mass="17490">MPAQATAREHSETAVDAADYRRVLGHFPSGVTVVASEDAEGPVGFACQAFSALSLDPPLVLFSVGHTSTTWPRIQAVGRFCVNFLAADHAALCRAFAVSGGDKFDGVDWRRSELGSPILDGAHGWVDCTIEATYPGGDHTIVVGRVHGLDADPESSPLIFHKGAFG</sequence>
<dbReference type="Gene3D" id="2.30.110.10">
    <property type="entry name" value="Electron Transport, Fmn-binding Protein, Chain A"/>
    <property type="match status" value="1"/>
</dbReference>
<dbReference type="SUPFAM" id="SSF50475">
    <property type="entry name" value="FMN-binding split barrel"/>
    <property type="match status" value="1"/>
</dbReference>
<evidence type="ECO:0000256" key="1">
    <source>
        <dbReference type="ARBA" id="ARBA00008898"/>
    </source>
</evidence>
<dbReference type="PANTHER" id="PTHR30466">
    <property type="entry name" value="FLAVIN REDUCTASE"/>
    <property type="match status" value="1"/>
</dbReference>
<proteinExistence type="inferred from homology"/>
<evidence type="ECO:0000313" key="5">
    <source>
        <dbReference type="Proteomes" id="UP001499854"/>
    </source>
</evidence>
<gene>
    <name evidence="4" type="ORF">GCM10009838_39350</name>
</gene>
<organism evidence="4 5">
    <name type="scientific">Catenulispora subtropica</name>
    <dbReference type="NCBI Taxonomy" id="450798"/>
    <lineage>
        <taxon>Bacteria</taxon>
        <taxon>Bacillati</taxon>
        <taxon>Actinomycetota</taxon>
        <taxon>Actinomycetes</taxon>
        <taxon>Catenulisporales</taxon>
        <taxon>Catenulisporaceae</taxon>
        <taxon>Catenulispora</taxon>
    </lineage>
</organism>
<evidence type="ECO:0000313" key="4">
    <source>
        <dbReference type="EMBL" id="GAA1975324.1"/>
    </source>
</evidence>
<dbReference type="InterPro" id="IPR012349">
    <property type="entry name" value="Split_barrel_FMN-bd"/>
</dbReference>
<feature type="domain" description="Flavin reductase like" evidence="3">
    <location>
        <begin position="24"/>
        <end position="166"/>
    </location>
</feature>
<dbReference type="RefSeq" id="WP_344658515.1">
    <property type="nucleotide sequence ID" value="NZ_BAAAQM010000021.1"/>
</dbReference>
<dbReference type="InterPro" id="IPR050268">
    <property type="entry name" value="NADH-dep_flavin_reductase"/>
</dbReference>
<comment type="similarity">
    <text evidence="1">Belongs to the non-flavoprotein flavin reductase family.</text>
</comment>
<dbReference type="PANTHER" id="PTHR30466:SF11">
    <property type="entry name" value="FLAVIN-DEPENDENT MONOOXYGENASE, REDUCTASE SUBUNIT HSAB"/>
    <property type="match status" value="1"/>
</dbReference>